<dbReference type="OrthoDB" id="2511315at2759"/>
<dbReference type="VEuPathDB" id="FungiDB:MELLADRAFT_105101"/>
<dbReference type="Proteomes" id="UP000001072">
    <property type="component" value="Unassembled WGS sequence"/>
</dbReference>
<gene>
    <name evidence="2" type="ORF">MELLADRAFT_105101</name>
</gene>
<evidence type="ECO:0000313" key="2">
    <source>
        <dbReference type="EMBL" id="EGG08155.1"/>
    </source>
</evidence>
<accession>F4RHE6</accession>
<dbReference type="EMBL" id="GL883101">
    <property type="protein sequence ID" value="EGG08155.1"/>
    <property type="molecule type" value="Genomic_DNA"/>
</dbReference>
<dbReference type="RefSeq" id="XP_007408353.1">
    <property type="nucleotide sequence ID" value="XM_007408291.1"/>
</dbReference>
<organism evidence="3">
    <name type="scientific">Melampsora larici-populina (strain 98AG31 / pathotype 3-4-7)</name>
    <name type="common">Poplar leaf rust fungus</name>
    <dbReference type="NCBI Taxonomy" id="747676"/>
    <lineage>
        <taxon>Eukaryota</taxon>
        <taxon>Fungi</taxon>
        <taxon>Dikarya</taxon>
        <taxon>Basidiomycota</taxon>
        <taxon>Pucciniomycotina</taxon>
        <taxon>Pucciniomycetes</taxon>
        <taxon>Pucciniales</taxon>
        <taxon>Melampsoraceae</taxon>
        <taxon>Melampsora</taxon>
    </lineage>
</organism>
<dbReference type="GeneID" id="18922494"/>
<proteinExistence type="predicted"/>
<evidence type="ECO:0000256" key="1">
    <source>
        <dbReference type="SAM" id="MobiDB-lite"/>
    </source>
</evidence>
<keyword evidence="3" id="KW-1185">Reference proteome</keyword>
<name>F4RHE6_MELLP</name>
<evidence type="ECO:0000313" key="3">
    <source>
        <dbReference type="Proteomes" id="UP000001072"/>
    </source>
</evidence>
<reference evidence="3" key="1">
    <citation type="journal article" date="2011" name="Proc. Natl. Acad. Sci. U.S.A.">
        <title>Obligate biotrophy features unraveled by the genomic analysis of rust fungi.</title>
        <authorList>
            <person name="Duplessis S."/>
            <person name="Cuomo C.A."/>
            <person name="Lin Y.-C."/>
            <person name="Aerts A."/>
            <person name="Tisserant E."/>
            <person name="Veneault-Fourrey C."/>
            <person name="Joly D.L."/>
            <person name="Hacquard S."/>
            <person name="Amselem J."/>
            <person name="Cantarel B.L."/>
            <person name="Chiu R."/>
            <person name="Coutinho P.M."/>
            <person name="Feau N."/>
            <person name="Field M."/>
            <person name="Frey P."/>
            <person name="Gelhaye E."/>
            <person name="Goldberg J."/>
            <person name="Grabherr M.G."/>
            <person name="Kodira C.D."/>
            <person name="Kohler A."/>
            <person name="Kuees U."/>
            <person name="Lindquist E.A."/>
            <person name="Lucas S.M."/>
            <person name="Mago R."/>
            <person name="Mauceli E."/>
            <person name="Morin E."/>
            <person name="Murat C."/>
            <person name="Pangilinan J.L."/>
            <person name="Park R."/>
            <person name="Pearson M."/>
            <person name="Quesneville H."/>
            <person name="Rouhier N."/>
            <person name="Sakthikumar S."/>
            <person name="Salamov A.A."/>
            <person name="Schmutz J."/>
            <person name="Selles B."/>
            <person name="Shapiro H."/>
            <person name="Tanguay P."/>
            <person name="Tuskan G.A."/>
            <person name="Henrissat B."/>
            <person name="Van de Peer Y."/>
            <person name="Rouze P."/>
            <person name="Ellis J.G."/>
            <person name="Dodds P.N."/>
            <person name="Schein J.E."/>
            <person name="Zhong S."/>
            <person name="Hamelin R.C."/>
            <person name="Grigoriev I.V."/>
            <person name="Szabo L.J."/>
            <person name="Martin F."/>
        </authorList>
    </citation>
    <scope>NUCLEOTIDE SEQUENCE [LARGE SCALE GENOMIC DNA]</scope>
    <source>
        <strain evidence="3">98AG31 / pathotype 3-4-7</strain>
    </source>
</reference>
<dbReference type="HOGENOM" id="CLU_056407_0_0_1"/>
<sequence length="407" mass="45478">MSCYVGHIKGHLASLLFRASCRLLPPLIKQRDRSGVLLHSLPTTLRQVIPKGSAHLGNRFQGMDKEPGHSDHTIVNMAHNDRVKACTDLHESLCVVEFQFLIDRSLIGFDIPIRFPTFPNNLNFPSMANKKGKGSGSYSVTSPTTATEILASMQKKGAAASPTLDDVSPSSDRKGSSSADAKQESSPSDDNRLHPLWHAVQTLPGALRKFLDHDYMSQKKSIKKLEFYLILFHFNPATTSRPTHLKASLVAEFEKDWLPLLKPFISPAPPTDMDTDEDDFDPLASSTTRRMLKEVIQRRAPHAHIASVAKIDGLRRLYKQYIDPDLQLPKSTEFTRKPRAVKEKALKGLTIEQLRFAIQARSPEVFIHTVGLTRPICLALYIKFVGEGAVEPDILIEGFHYSIIEDI</sequence>
<protein>
    <submittedName>
        <fullName evidence="2">Uncharacterized protein</fullName>
    </submittedName>
</protein>
<dbReference type="AlphaFoldDB" id="F4RHE6"/>
<feature type="compositionally biased region" description="Polar residues" evidence="1">
    <location>
        <begin position="176"/>
        <end position="188"/>
    </location>
</feature>
<dbReference type="KEGG" id="mlr:MELLADRAFT_105101"/>
<dbReference type="InParanoid" id="F4RHE6"/>
<feature type="region of interest" description="Disordered" evidence="1">
    <location>
        <begin position="159"/>
        <end position="194"/>
    </location>
</feature>